<organism evidence="3 4">
    <name type="scientific">Armadillidium nasatum</name>
    <dbReference type="NCBI Taxonomy" id="96803"/>
    <lineage>
        <taxon>Eukaryota</taxon>
        <taxon>Metazoa</taxon>
        <taxon>Ecdysozoa</taxon>
        <taxon>Arthropoda</taxon>
        <taxon>Crustacea</taxon>
        <taxon>Multicrustacea</taxon>
        <taxon>Malacostraca</taxon>
        <taxon>Eumalacostraca</taxon>
        <taxon>Peracarida</taxon>
        <taxon>Isopoda</taxon>
        <taxon>Oniscidea</taxon>
        <taxon>Crinocheta</taxon>
        <taxon>Armadillidiidae</taxon>
        <taxon>Armadillidium</taxon>
    </lineage>
</organism>
<keyword evidence="2" id="KW-1133">Transmembrane helix</keyword>
<reference evidence="3 4" key="1">
    <citation type="journal article" date="2019" name="PLoS Biol.">
        <title>Sex chromosomes control vertical transmission of feminizing Wolbachia symbionts in an isopod.</title>
        <authorList>
            <person name="Becking T."/>
            <person name="Chebbi M.A."/>
            <person name="Giraud I."/>
            <person name="Moumen B."/>
            <person name="Laverre T."/>
            <person name="Caubet Y."/>
            <person name="Peccoud J."/>
            <person name="Gilbert C."/>
            <person name="Cordaux R."/>
        </authorList>
    </citation>
    <scope>NUCLEOTIDE SEQUENCE [LARGE SCALE GENOMIC DNA]</scope>
    <source>
        <strain evidence="3">ANa2</strain>
        <tissue evidence="3">Whole body excluding digestive tract and cuticle</tissue>
    </source>
</reference>
<dbReference type="AlphaFoldDB" id="A0A5N5TDE5"/>
<feature type="transmembrane region" description="Helical" evidence="2">
    <location>
        <begin position="88"/>
        <end position="109"/>
    </location>
</feature>
<keyword evidence="2" id="KW-0812">Transmembrane</keyword>
<feature type="transmembrane region" description="Helical" evidence="2">
    <location>
        <begin position="36"/>
        <end position="59"/>
    </location>
</feature>
<accession>A0A5N5TDE5</accession>
<feature type="region of interest" description="Disordered" evidence="1">
    <location>
        <begin position="128"/>
        <end position="179"/>
    </location>
</feature>
<proteinExistence type="predicted"/>
<sequence length="179" mass="19114">MQNRPVAVLGGILVAVLFLCQGILGNYVVKLFSQILLVGFACLSGFVSFIGLGSALYLLSGQFTIACVSSFHTFTDHSLTRLRVVESISLIASVPCLMGAIGCFLAAALSAKASKRPKRNVPEPQLYLYLHPSPENNDPKPNDGQNKKKGFNSPSAPGSQEARANTPPPSYNQVNESFA</sequence>
<name>A0A5N5TDE5_9CRUS</name>
<gene>
    <name evidence="3" type="ORF">Anas_12346</name>
</gene>
<keyword evidence="2" id="KW-0472">Membrane</keyword>
<evidence type="ECO:0000256" key="2">
    <source>
        <dbReference type="SAM" id="Phobius"/>
    </source>
</evidence>
<evidence type="ECO:0000313" key="4">
    <source>
        <dbReference type="Proteomes" id="UP000326759"/>
    </source>
</evidence>
<comment type="caution">
    <text evidence="3">The sequence shown here is derived from an EMBL/GenBank/DDBJ whole genome shotgun (WGS) entry which is preliminary data.</text>
</comment>
<evidence type="ECO:0000313" key="3">
    <source>
        <dbReference type="EMBL" id="KAB7502940.1"/>
    </source>
</evidence>
<dbReference type="Proteomes" id="UP000326759">
    <property type="component" value="Unassembled WGS sequence"/>
</dbReference>
<dbReference type="OrthoDB" id="10332126at2759"/>
<feature type="transmembrane region" description="Helical" evidence="2">
    <location>
        <begin position="6"/>
        <end position="29"/>
    </location>
</feature>
<protein>
    <recommendedName>
        <fullName evidence="5">Transmembrane protein</fullName>
    </recommendedName>
</protein>
<dbReference type="EMBL" id="SEYY01006307">
    <property type="protein sequence ID" value="KAB7502940.1"/>
    <property type="molecule type" value="Genomic_DNA"/>
</dbReference>
<evidence type="ECO:0008006" key="5">
    <source>
        <dbReference type="Google" id="ProtNLM"/>
    </source>
</evidence>
<keyword evidence="4" id="KW-1185">Reference proteome</keyword>
<evidence type="ECO:0000256" key="1">
    <source>
        <dbReference type="SAM" id="MobiDB-lite"/>
    </source>
</evidence>